<evidence type="ECO:0000256" key="7">
    <source>
        <dbReference type="ARBA" id="ARBA00022857"/>
    </source>
</evidence>
<keyword evidence="7" id="KW-0521">NADP</keyword>
<dbReference type="EMBL" id="JAVRQU010000028">
    <property type="protein sequence ID" value="KAK5689862.1"/>
    <property type="molecule type" value="Genomic_DNA"/>
</dbReference>
<evidence type="ECO:0000313" key="12">
    <source>
        <dbReference type="EMBL" id="KAK5689862.1"/>
    </source>
</evidence>
<evidence type="ECO:0000256" key="5">
    <source>
        <dbReference type="ARBA" id="ARBA00022630"/>
    </source>
</evidence>
<comment type="catalytic activity">
    <reaction evidence="9">
        <text>L-ornithine + NADPH + O2 = N(5)-hydroxy-L-ornithine + NADP(+) + H2O</text>
        <dbReference type="Rhea" id="RHEA:41508"/>
        <dbReference type="ChEBI" id="CHEBI:15377"/>
        <dbReference type="ChEBI" id="CHEBI:15379"/>
        <dbReference type="ChEBI" id="CHEBI:46911"/>
        <dbReference type="ChEBI" id="CHEBI:57783"/>
        <dbReference type="ChEBI" id="CHEBI:58349"/>
        <dbReference type="ChEBI" id="CHEBI:78275"/>
        <dbReference type="EC" id="1.14.13.196"/>
    </reaction>
</comment>
<dbReference type="Gene3D" id="3.50.50.60">
    <property type="entry name" value="FAD/NAD(P)-binding domain"/>
    <property type="match status" value="2"/>
</dbReference>
<dbReference type="AlphaFoldDB" id="A0AAN7VQM0"/>
<evidence type="ECO:0000256" key="6">
    <source>
        <dbReference type="ARBA" id="ARBA00022827"/>
    </source>
</evidence>
<dbReference type="GO" id="GO:0016491">
    <property type="term" value="F:oxidoreductase activity"/>
    <property type="evidence" value="ECO:0007669"/>
    <property type="project" value="UniProtKB-KW"/>
</dbReference>
<evidence type="ECO:0000313" key="13">
    <source>
        <dbReference type="Proteomes" id="UP001310594"/>
    </source>
</evidence>
<evidence type="ECO:0000256" key="2">
    <source>
        <dbReference type="ARBA" id="ARBA00004924"/>
    </source>
</evidence>
<feature type="transmembrane region" description="Helical" evidence="11">
    <location>
        <begin position="12"/>
        <end position="31"/>
    </location>
</feature>
<dbReference type="InterPro" id="IPR025700">
    <property type="entry name" value="Lys/Orn_oxygenase"/>
</dbReference>
<evidence type="ECO:0000256" key="4">
    <source>
        <dbReference type="ARBA" id="ARBA00012881"/>
    </source>
</evidence>
<dbReference type="PANTHER" id="PTHR23023">
    <property type="entry name" value="DIMETHYLANILINE MONOOXYGENASE"/>
    <property type="match status" value="1"/>
</dbReference>
<evidence type="ECO:0000256" key="8">
    <source>
        <dbReference type="ARBA" id="ARBA00023002"/>
    </source>
</evidence>
<gene>
    <name evidence="12" type="ORF">LTR97_012622</name>
</gene>
<dbReference type="Proteomes" id="UP001310594">
    <property type="component" value="Unassembled WGS sequence"/>
</dbReference>
<keyword evidence="6" id="KW-0274">FAD</keyword>
<comment type="caution">
    <text evidence="12">The sequence shown here is derived from an EMBL/GenBank/DDBJ whole genome shotgun (WGS) entry which is preliminary data.</text>
</comment>
<dbReference type="EC" id="1.14.13.196" evidence="4"/>
<dbReference type="InterPro" id="IPR050346">
    <property type="entry name" value="FMO-like"/>
</dbReference>
<comment type="catalytic activity">
    <reaction evidence="10">
        <text>L-ornithine + NADH + O2 = N(5)-hydroxy-L-ornithine + NAD(+) + H2O</text>
        <dbReference type="Rhea" id="RHEA:41512"/>
        <dbReference type="ChEBI" id="CHEBI:15377"/>
        <dbReference type="ChEBI" id="CHEBI:15379"/>
        <dbReference type="ChEBI" id="CHEBI:46911"/>
        <dbReference type="ChEBI" id="CHEBI:57540"/>
        <dbReference type="ChEBI" id="CHEBI:57945"/>
        <dbReference type="ChEBI" id="CHEBI:78275"/>
        <dbReference type="EC" id="1.14.13.196"/>
    </reaction>
</comment>
<sequence length="596" mass="66948">MTTTSPDSPLDLVIVGAGIYGICAASTYLSLHPTHNIRVLEAGPNAGGVWSKARHYPLFWAQIGNRVTGFPDYEFKPPVDGEDYYDLSDARHVSQYLEDYLDGRVYGGKGLKERFEFEAWVRDVRKAEQVWRVEAEREGEGVVVCWTRKVIVATGLSSLPNMPDLPGREKFRGPALHQKNVGRSQVLTTSEPDIDAHESITIYGGGKSAADLAYAAAKDTSRHGKHRKVNWIIRSSGSGPLSFVHPRSLFSKYRNLTELGNTRALACMTCANPYLPGWTWREWFLYHTPMGEMLLEYLWSLPQADSAKLANFEGREGALPGFAGLKGDANARWHTGPLGLLQRDDFWDVVGKRVQVWRGDVVDVKEDCLVLDDGREVKSDVLLCATGWREDMTFLNSEEAARLGVPISLDEKELVATENEHWDALDAQAGAQVLQRWPSMKQTAKFKRNAVTTTPYRLYRYTTPIYDHSIAFLGIPLVPNSYHTALVQALFAIACLNGKIDLPSPEAMEEDIAFVNAWCRTRYPAHGYKGNVLEMEMLSFTDSLLEQLGLSSHRLSEEARKTWKGWWSDAVDPVLAKDYAGTLEEYRAKYMKEDKA</sequence>
<dbReference type="Pfam" id="PF13434">
    <property type="entry name" value="Lys_Orn_oxgnase"/>
    <property type="match status" value="1"/>
</dbReference>
<comment type="cofactor">
    <cofactor evidence="1">
        <name>FAD</name>
        <dbReference type="ChEBI" id="CHEBI:57692"/>
    </cofactor>
</comment>
<proteinExistence type="inferred from homology"/>
<evidence type="ECO:0000256" key="1">
    <source>
        <dbReference type="ARBA" id="ARBA00001974"/>
    </source>
</evidence>
<keyword evidence="11" id="KW-0812">Transmembrane</keyword>
<organism evidence="12 13">
    <name type="scientific">Elasticomyces elasticus</name>
    <dbReference type="NCBI Taxonomy" id="574655"/>
    <lineage>
        <taxon>Eukaryota</taxon>
        <taxon>Fungi</taxon>
        <taxon>Dikarya</taxon>
        <taxon>Ascomycota</taxon>
        <taxon>Pezizomycotina</taxon>
        <taxon>Dothideomycetes</taxon>
        <taxon>Dothideomycetidae</taxon>
        <taxon>Mycosphaerellales</taxon>
        <taxon>Teratosphaeriaceae</taxon>
        <taxon>Elasticomyces</taxon>
    </lineage>
</organism>
<comment type="similarity">
    <text evidence="3">Belongs to the lysine N(6)-hydroxylase/L-ornithine N(5)-oxygenase family.</text>
</comment>
<name>A0AAN7VQM0_9PEZI</name>
<protein>
    <recommendedName>
        <fullName evidence="4">L-ornithine N(5)-monooxygenase [NAD(P)H]</fullName>
        <ecNumber evidence="4">1.14.13.196</ecNumber>
    </recommendedName>
</protein>
<dbReference type="InterPro" id="IPR036188">
    <property type="entry name" value="FAD/NAD-bd_sf"/>
</dbReference>
<keyword evidence="11" id="KW-0472">Membrane</keyword>
<dbReference type="Pfam" id="PF13450">
    <property type="entry name" value="NAD_binding_8"/>
    <property type="match status" value="1"/>
</dbReference>
<accession>A0AAN7VQM0</accession>
<comment type="pathway">
    <text evidence="2">Siderophore biosynthesis.</text>
</comment>
<keyword evidence="11" id="KW-1133">Transmembrane helix</keyword>
<reference evidence="12" key="1">
    <citation type="submission" date="2023-08" db="EMBL/GenBank/DDBJ databases">
        <title>Black Yeasts Isolated from many extreme environments.</title>
        <authorList>
            <person name="Coleine C."/>
            <person name="Stajich J.E."/>
            <person name="Selbmann L."/>
        </authorList>
    </citation>
    <scope>NUCLEOTIDE SEQUENCE</scope>
    <source>
        <strain evidence="12">CCFEE 5810</strain>
    </source>
</reference>
<evidence type="ECO:0000256" key="10">
    <source>
        <dbReference type="ARBA" id="ARBA00049248"/>
    </source>
</evidence>
<evidence type="ECO:0000256" key="9">
    <source>
        <dbReference type="ARBA" id="ARBA00047598"/>
    </source>
</evidence>
<evidence type="ECO:0000256" key="3">
    <source>
        <dbReference type="ARBA" id="ARBA00007588"/>
    </source>
</evidence>
<keyword evidence="5" id="KW-0285">Flavoprotein</keyword>
<dbReference type="SUPFAM" id="SSF51905">
    <property type="entry name" value="FAD/NAD(P)-binding domain"/>
    <property type="match status" value="2"/>
</dbReference>
<evidence type="ECO:0000256" key="11">
    <source>
        <dbReference type="SAM" id="Phobius"/>
    </source>
</evidence>
<keyword evidence="8" id="KW-0560">Oxidoreductase</keyword>